<evidence type="ECO:0000313" key="3">
    <source>
        <dbReference type="Proteomes" id="UP001519325"/>
    </source>
</evidence>
<evidence type="ECO:0000313" key="2">
    <source>
        <dbReference type="EMBL" id="MBP2194540.1"/>
    </source>
</evidence>
<organism evidence="2 3">
    <name type="scientific">Nocardia goodfellowii</name>
    <dbReference type="NCBI Taxonomy" id="882446"/>
    <lineage>
        <taxon>Bacteria</taxon>
        <taxon>Bacillati</taxon>
        <taxon>Actinomycetota</taxon>
        <taxon>Actinomycetes</taxon>
        <taxon>Mycobacteriales</taxon>
        <taxon>Nocardiaceae</taxon>
        <taxon>Nocardia</taxon>
    </lineage>
</organism>
<dbReference type="Proteomes" id="UP001519325">
    <property type="component" value="Unassembled WGS sequence"/>
</dbReference>
<evidence type="ECO:0000256" key="1">
    <source>
        <dbReference type="SAM" id="MobiDB-lite"/>
    </source>
</evidence>
<keyword evidence="3" id="KW-1185">Reference proteome</keyword>
<protein>
    <submittedName>
        <fullName evidence="2">Uncharacterized protein</fullName>
    </submittedName>
</protein>
<accession>A0ABS4QTM3</accession>
<dbReference type="RefSeq" id="WP_209899830.1">
    <property type="nucleotide sequence ID" value="NZ_JAGGMR010000002.1"/>
</dbReference>
<sequence>MTPDGAVERVLHSDEATLRLLRVLAHRMTHDPPQDSTARFHHSKYLPPIHDLWQAYHEADSGRLVPPPPVEQTAAAAPPPAGRATAHKEATALVLSSPRSLREVLTTLADQARSGELARGEHAGTVAAARDLLQALIANRILHL</sequence>
<comment type="caution">
    <text evidence="2">The sequence shown here is derived from an EMBL/GenBank/DDBJ whole genome shotgun (WGS) entry which is preliminary data.</text>
</comment>
<reference evidence="2 3" key="1">
    <citation type="submission" date="2021-03" db="EMBL/GenBank/DDBJ databases">
        <title>Sequencing the genomes of 1000 actinobacteria strains.</title>
        <authorList>
            <person name="Klenk H.-P."/>
        </authorList>
    </citation>
    <scope>NUCLEOTIDE SEQUENCE [LARGE SCALE GENOMIC DNA]</scope>
    <source>
        <strain evidence="2 3">DSM 45516</strain>
    </source>
</reference>
<dbReference type="EMBL" id="JAGGMR010000002">
    <property type="protein sequence ID" value="MBP2194540.1"/>
    <property type="molecule type" value="Genomic_DNA"/>
</dbReference>
<feature type="region of interest" description="Disordered" evidence="1">
    <location>
        <begin position="63"/>
        <end position="82"/>
    </location>
</feature>
<gene>
    <name evidence="2" type="ORF">BJ987_007518</name>
</gene>
<proteinExistence type="predicted"/>
<name>A0ABS4QTM3_9NOCA</name>